<accession>A0ACB9RL50</accession>
<keyword evidence="2" id="KW-1185">Reference proteome</keyword>
<dbReference type="EMBL" id="CM042882">
    <property type="protein sequence ID" value="KAI4379415.1"/>
    <property type="molecule type" value="Genomic_DNA"/>
</dbReference>
<reference evidence="2" key="1">
    <citation type="journal article" date="2023" name="Front. Plant Sci.">
        <title>Chromosomal-level genome assembly of Melastoma candidum provides insights into trichome evolution.</title>
        <authorList>
            <person name="Zhong Y."/>
            <person name="Wu W."/>
            <person name="Sun C."/>
            <person name="Zou P."/>
            <person name="Liu Y."/>
            <person name="Dai S."/>
            <person name="Zhou R."/>
        </authorList>
    </citation>
    <scope>NUCLEOTIDE SEQUENCE [LARGE SCALE GENOMIC DNA]</scope>
</reference>
<evidence type="ECO:0000313" key="2">
    <source>
        <dbReference type="Proteomes" id="UP001057402"/>
    </source>
</evidence>
<dbReference type="Proteomes" id="UP001057402">
    <property type="component" value="Chromosome 3"/>
</dbReference>
<organism evidence="1 2">
    <name type="scientific">Melastoma candidum</name>
    <dbReference type="NCBI Taxonomy" id="119954"/>
    <lineage>
        <taxon>Eukaryota</taxon>
        <taxon>Viridiplantae</taxon>
        <taxon>Streptophyta</taxon>
        <taxon>Embryophyta</taxon>
        <taxon>Tracheophyta</taxon>
        <taxon>Spermatophyta</taxon>
        <taxon>Magnoliopsida</taxon>
        <taxon>eudicotyledons</taxon>
        <taxon>Gunneridae</taxon>
        <taxon>Pentapetalae</taxon>
        <taxon>rosids</taxon>
        <taxon>malvids</taxon>
        <taxon>Myrtales</taxon>
        <taxon>Melastomataceae</taxon>
        <taxon>Melastomatoideae</taxon>
        <taxon>Melastomateae</taxon>
        <taxon>Melastoma</taxon>
    </lineage>
</organism>
<gene>
    <name evidence="1" type="ORF">MLD38_005717</name>
</gene>
<evidence type="ECO:0000313" key="1">
    <source>
        <dbReference type="EMBL" id="KAI4379415.1"/>
    </source>
</evidence>
<name>A0ACB9RL50_9MYRT</name>
<proteinExistence type="predicted"/>
<comment type="caution">
    <text evidence="1">The sequence shown here is derived from an EMBL/GenBank/DDBJ whole genome shotgun (WGS) entry which is preliminary data.</text>
</comment>
<protein>
    <submittedName>
        <fullName evidence="1">Uncharacterized protein</fullName>
    </submittedName>
</protein>
<sequence length="88" mass="8990">MGSAYSSSPGDGVDLVPRSSSLFAHCSLLSIKAGSSSNSCPSCLPSLQPSKILLDHGVGALDGPAERIVQSAASQMVEDRPRCLDDAS</sequence>